<comment type="caution">
    <text evidence="3">The sequence shown here is derived from an EMBL/GenBank/DDBJ whole genome shotgun (WGS) entry which is preliminary data.</text>
</comment>
<evidence type="ECO:0000256" key="1">
    <source>
        <dbReference type="SAM" id="MobiDB-lite"/>
    </source>
</evidence>
<dbReference type="OrthoDB" id="1746153at2759"/>
<dbReference type="AlphaFoldDB" id="A0A7J0H5X5"/>
<evidence type="ECO:0000313" key="3">
    <source>
        <dbReference type="EMBL" id="GFZ18428.1"/>
    </source>
</evidence>
<organism evidence="3 4">
    <name type="scientific">Actinidia rufa</name>
    <dbReference type="NCBI Taxonomy" id="165716"/>
    <lineage>
        <taxon>Eukaryota</taxon>
        <taxon>Viridiplantae</taxon>
        <taxon>Streptophyta</taxon>
        <taxon>Embryophyta</taxon>
        <taxon>Tracheophyta</taxon>
        <taxon>Spermatophyta</taxon>
        <taxon>Magnoliopsida</taxon>
        <taxon>eudicotyledons</taxon>
        <taxon>Gunneridae</taxon>
        <taxon>Pentapetalae</taxon>
        <taxon>asterids</taxon>
        <taxon>Ericales</taxon>
        <taxon>Actinidiaceae</taxon>
        <taxon>Actinidia</taxon>
    </lineage>
</organism>
<protein>
    <submittedName>
        <fullName evidence="3">Uncharacterized protein</fullName>
    </submittedName>
</protein>
<feature type="region of interest" description="Disordered" evidence="1">
    <location>
        <begin position="1"/>
        <end position="23"/>
    </location>
</feature>
<accession>A0A7J0H5X5</accession>
<proteinExistence type="predicted"/>
<keyword evidence="2" id="KW-1133">Transmembrane helix</keyword>
<dbReference type="Proteomes" id="UP000585474">
    <property type="component" value="Unassembled WGS sequence"/>
</dbReference>
<sequence>MGRNSASPDLDSNGGGGDDIDTAVAGQGFRSIRDRIRFKRHPNRASAPAPALPLRIGPRRRRCRIGSGAAADLTTTAAPPARRFLLFPFRGRSLFYFCAFFAVFVFALASMVLQSSIASVFRSGRSVREGLKFGSSLKFVPWGLDREFGLDRLRSQPRLGVRPPRLALSHKRFQSCLLVVVIDDVRASVILKTNSDALSEIC</sequence>
<reference evidence="3 4" key="1">
    <citation type="submission" date="2019-07" db="EMBL/GenBank/DDBJ databases">
        <title>De Novo Assembly of kiwifruit Actinidia rufa.</title>
        <authorList>
            <person name="Sugita-Konishi S."/>
            <person name="Sato K."/>
            <person name="Mori E."/>
            <person name="Abe Y."/>
            <person name="Kisaki G."/>
            <person name="Hamano K."/>
            <person name="Suezawa K."/>
            <person name="Otani M."/>
            <person name="Fukuda T."/>
            <person name="Manabe T."/>
            <person name="Gomi K."/>
            <person name="Tabuchi M."/>
            <person name="Akimitsu K."/>
            <person name="Kataoka I."/>
        </authorList>
    </citation>
    <scope>NUCLEOTIDE SEQUENCE [LARGE SCALE GENOMIC DNA]</scope>
    <source>
        <strain evidence="4">cv. Fuchu</strain>
    </source>
</reference>
<evidence type="ECO:0000313" key="4">
    <source>
        <dbReference type="Proteomes" id="UP000585474"/>
    </source>
</evidence>
<keyword evidence="2" id="KW-0812">Transmembrane</keyword>
<dbReference type="EMBL" id="BJWL01000027">
    <property type="protein sequence ID" value="GFZ18428.1"/>
    <property type="molecule type" value="Genomic_DNA"/>
</dbReference>
<gene>
    <name evidence="3" type="ORF">Acr_27g0001670</name>
</gene>
<feature type="transmembrane region" description="Helical" evidence="2">
    <location>
        <begin position="93"/>
        <end position="113"/>
    </location>
</feature>
<name>A0A7J0H5X5_9ERIC</name>
<evidence type="ECO:0000256" key="2">
    <source>
        <dbReference type="SAM" id="Phobius"/>
    </source>
</evidence>
<keyword evidence="2" id="KW-0472">Membrane</keyword>
<keyword evidence="4" id="KW-1185">Reference proteome</keyword>